<accession>A0A8S1KAF8</accession>
<comment type="caution">
    <text evidence="1">The sequence shown here is derived from an EMBL/GenBank/DDBJ whole genome shotgun (WGS) entry which is preliminary data.</text>
</comment>
<name>A0A8S1KAF8_PARPR</name>
<evidence type="ECO:0000313" key="1">
    <source>
        <dbReference type="EMBL" id="CAD8051607.1"/>
    </source>
</evidence>
<evidence type="ECO:0000313" key="2">
    <source>
        <dbReference type="Proteomes" id="UP000688137"/>
    </source>
</evidence>
<protein>
    <submittedName>
        <fullName evidence="1">Uncharacterized protein</fullName>
    </submittedName>
</protein>
<dbReference type="Proteomes" id="UP000688137">
    <property type="component" value="Unassembled WGS sequence"/>
</dbReference>
<dbReference type="AlphaFoldDB" id="A0A8S1KAF8"/>
<dbReference type="OMA" id="RSYLYEY"/>
<proteinExistence type="predicted"/>
<organism evidence="1 2">
    <name type="scientific">Paramecium primaurelia</name>
    <dbReference type="NCBI Taxonomy" id="5886"/>
    <lineage>
        <taxon>Eukaryota</taxon>
        <taxon>Sar</taxon>
        <taxon>Alveolata</taxon>
        <taxon>Ciliophora</taxon>
        <taxon>Intramacronucleata</taxon>
        <taxon>Oligohymenophorea</taxon>
        <taxon>Peniculida</taxon>
        <taxon>Parameciidae</taxon>
        <taxon>Paramecium</taxon>
    </lineage>
</organism>
<dbReference type="InterPro" id="IPR050080">
    <property type="entry name" value="RNase_PH"/>
</dbReference>
<dbReference type="GO" id="GO:0016075">
    <property type="term" value="P:rRNA catabolic process"/>
    <property type="evidence" value="ECO:0007669"/>
    <property type="project" value="TreeGrafter"/>
</dbReference>
<dbReference type="GO" id="GO:0071051">
    <property type="term" value="P:poly(A)-dependent snoRNA 3'-end processing"/>
    <property type="evidence" value="ECO:0007669"/>
    <property type="project" value="TreeGrafter"/>
</dbReference>
<keyword evidence="2" id="KW-1185">Reference proteome</keyword>
<dbReference type="PANTHER" id="PTHR11953:SF0">
    <property type="entry name" value="EXOSOME COMPLEX COMPONENT RRP41"/>
    <property type="match status" value="1"/>
</dbReference>
<sequence>MEKLSVEILKQIKSNTQIRYQQDDNCVVISVHGPYQIGSQKANQQAILDIQIKFEQDKSLELQLKSIFEQALNLQEYPQQQIRVSCIIQINTINIFSTLCNGIMIALLHQGISMSKSIYSITIANTRLVFQQITNDLLFIDNKKTQSIDQTMDQIKEGISKTQLFEQWLRSYLYEYYVNNNLL</sequence>
<dbReference type="PANTHER" id="PTHR11953">
    <property type="entry name" value="EXOSOME COMPLEX COMPONENT"/>
    <property type="match status" value="1"/>
</dbReference>
<dbReference type="GO" id="GO:0071028">
    <property type="term" value="P:nuclear mRNA surveillance"/>
    <property type="evidence" value="ECO:0007669"/>
    <property type="project" value="TreeGrafter"/>
</dbReference>
<dbReference type="GO" id="GO:0003723">
    <property type="term" value="F:RNA binding"/>
    <property type="evidence" value="ECO:0007669"/>
    <property type="project" value="TreeGrafter"/>
</dbReference>
<gene>
    <name evidence="1" type="ORF">PPRIM_AZ9-3.1.T0180225</name>
</gene>
<dbReference type="GO" id="GO:0034475">
    <property type="term" value="P:U4 snRNA 3'-end processing"/>
    <property type="evidence" value="ECO:0007669"/>
    <property type="project" value="TreeGrafter"/>
</dbReference>
<reference evidence="1" key="1">
    <citation type="submission" date="2021-01" db="EMBL/GenBank/DDBJ databases">
        <authorList>
            <consortium name="Genoscope - CEA"/>
            <person name="William W."/>
        </authorList>
    </citation>
    <scope>NUCLEOTIDE SEQUENCE</scope>
</reference>
<dbReference type="GO" id="GO:0005730">
    <property type="term" value="C:nucleolus"/>
    <property type="evidence" value="ECO:0007669"/>
    <property type="project" value="TreeGrafter"/>
</dbReference>
<dbReference type="EMBL" id="CAJJDM010000014">
    <property type="protein sequence ID" value="CAD8051607.1"/>
    <property type="molecule type" value="Genomic_DNA"/>
</dbReference>
<dbReference type="GO" id="GO:0000176">
    <property type="term" value="C:nuclear exosome (RNase complex)"/>
    <property type="evidence" value="ECO:0007669"/>
    <property type="project" value="TreeGrafter"/>
</dbReference>
<dbReference type="GO" id="GO:0000177">
    <property type="term" value="C:cytoplasmic exosome (RNase complex)"/>
    <property type="evidence" value="ECO:0007669"/>
    <property type="project" value="TreeGrafter"/>
</dbReference>